<dbReference type="InterPro" id="IPR018228">
    <property type="entry name" value="DNase_TatD-rel_CS"/>
</dbReference>
<comment type="caution">
    <text evidence="4">The sequence shown here is derived from an EMBL/GenBank/DDBJ whole genome shotgun (WGS) entry which is preliminary data.</text>
</comment>
<dbReference type="Proteomes" id="UP000885931">
    <property type="component" value="Unassembled WGS sequence"/>
</dbReference>
<dbReference type="InterPro" id="IPR001130">
    <property type="entry name" value="TatD-like"/>
</dbReference>
<accession>A0A7C0XB19</accession>
<feature type="binding site" evidence="3">
    <location>
        <position position="94"/>
    </location>
    <ligand>
        <name>a divalent metal cation</name>
        <dbReference type="ChEBI" id="CHEBI:60240"/>
        <label>1</label>
    </ligand>
</feature>
<feature type="binding site" evidence="3">
    <location>
        <position position="130"/>
    </location>
    <ligand>
        <name>a divalent metal cation</name>
        <dbReference type="ChEBI" id="CHEBI:60240"/>
        <label>2</label>
    </ligand>
</feature>
<dbReference type="InterPro" id="IPR032466">
    <property type="entry name" value="Metal_Hydrolase"/>
</dbReference>
<evidence type="ECO:0000256" key="3">
    <source>
        <dbReference type="PIRSR" id="PIRSR005902-1"/>
    </source>
</evidence>
<dbReference type="PANTHER" id="PTHR46124">
    <property type="entry name" value="D-AMINOACYL-TRNA DEACYLASE"/>
    <property type="match status" value="1"/>
</dbReference>
<dbReference type="Pfam" id="PF01026">
    <property type="entry name" value="TatD_DNase"/>
    <property type="match status" value="1"/>
</dbReference>
<reference evidence="4" key="1">
    <citation type="journal article" date="2020" name="mSystems">
        <title>Genome- and Community-Level Interaction Insights into Carbon Utilization and Element Cycling Functions of Hydrothermarchaeota in Hydrothermal Sediment.</title>
        <authorList>
            <person name="Zhou Z."/>
            <person name="Liu Y."/>
            <person name="Xu W."/>
            <person name="Pan J."/>
            <person name="Luo Z.H."/>
            <person name="Li M."/>
        </authorList>
    </citation>
    <scope>NUCLEOTIDE SEQUENCE [LARGE SCALE GENOMIC DNA]</scope>
    <source>
        <strain evidence="4">HyVt-237</strain>
    </source>
</reference>
<dbReference type="PIRSF" id="PIRSF005902">
    <property type="entry name" value="DNase_TatD"/>
    <property type="match status" value="1"/>
</dbReference>
<proteinExistence type="predicted"/>
<protein>
    <submittedName>
        <fullName evidence="4">TatD family deoxyribonuclease</fullName>
    </submittedName>
</protein>
<dbReference type="PANTHER" id="PTHR46124:SF2">
    <property type="entry name" value="D-AMINOACYL-TRNA DEACYLASE"/>
    <property type="match status" value="1"/>
</dbReference>
<dbReference type="AlphaFoldDB" id="A0A7C0XB19"/>
<name>A0A7C0XB19_UNCW3</name>
<organism evidence="4">
    <name type="scientific">candidate division WOR-3 bacterium</name>
    <dbReference type="NCBI Taxonomy" id="2052148"/>
    <lineage>
        <taxon>Bacteria</taxon>
        <taxon>Bacteria division WOR-3</taxon>
    </lineage>
</organism>
<feature type="binding site" evidence="3">
    <location>
        <position position="7"/>
    </location>
    <ligand>
        <name>a divalent metal cation</name>
        <dbReference type="ChEBI" id="CHEBI:60240"/>
        <label>1</label>
    </ligand>
</feature>
<dbReference type="GO" id="GO:0005829">
    <property type="term" value="C:cytosol"/>
    <property type="evidence" value="ECO:0007669"/>
    <property type="project" value="TreeGrafter"/>
</dbReference>
<dbReference type="PROSITE" id="PS01091">
    <property type="entry name" value="TATD_3"/>
    <property type="match status" value="1"/>
</dbReference>
<feature type="binding site" evidence="3">
    <location>
        <position position="202"/>
    </location>
    <ligand>
        <name>a divalent metal cation</name>
        <dbReference type="ChEBI" id="CHEBI:60240"/>
        <label>1</label>
    </ligand>
</feature>
<dbReference type="FunFam" id="3.20.20.140:FF:000005">
    <property type="entry name" value="TatD family hydrolase"/>
    <property type="match status" value="1"/>
</dbReference>
<dbReference type="GO" id="GO:0004536">
    <property type="term" value="F:DNA nuclease activity"/>
    <property type="evidence" value="ECO:0007669"/>
    <property type="project" value="InterPro"/>
</dbReference>
<dbReference type="GO" id="GO:0016788">
    <property type="term" value="F:hydrolase activity, acting on ester bonds"/>
    <property type="evidence" value="ECO:0007669"/>
    <property type="project" value="InterPro"/>
</dbReference>
<dbReference type="NCBIfam" id="TIGR00010">
    <property type="entry name" value="YchF/TatD family DNA exonuclease"/>
    <property type="match status" value="1"/>
</dbReference>
<feature type="binding site" evidence="3">
    <location>
        <position position="154"/>
    </location>
    <ligand>
        <name>a divalent metal cation</name>
        <dbReference type="ChEBI" id="CHEBI:60240"/>
        <label>2</label>
    </ligand>
</feature>
<dbReference type="PROSITE" id="PS01137">
    <property type="entry name" value="TATD_1"/>
    <property type="match status" value="1"/>
</dbReference>
<sequence length="254" mass="29074">MRLFDSHTHLNDPAFQGEIEETIKRAREAGVEKMVVVGYDVPSSKMAVELAKRYRDVIYASVALHPHDSDKFTPEIYDELKRLAAEPEVVAIGETGLDYYRDYSPREDQRKVFREHLKLARETDLPVIIHTRKAFPDLFSILEEEMPPRKGVFHCFSGGEEEARKAVSLGFYVSFSGSLTFSRKLQRVATILPVDRILIETDAPYLAPVPMRGRRNEPAFLVHTARFLAELLNCNPENIGEITYANAEELFLRF</sequence>
<dbReference type="Gene3D" id="3.20.20.140">
    <property type="entry name" value="Metal-dependent hydrolases"/>
    <property type="match status" value="1"/>
</dbReference>
<keyword evidence="1 3" id="KW-0479">Metal-binding</keyword>
<dbReference type="SUPFAM" id="SSF51556">
    <property type="entry name" value="Metallo-dependent hydrolases"/>
    <property type="match status" value="1"/>
</dbReference>
<feature type="binding site" evidence="3">
    <location>
        <position position="9"/>
    </location>
    <ligand>
        <name>a divalent metal cation</name>
        <dbReference type="ChEBI" id="CHEBI:60240"/>
        <label>1</label>
    </ligand>
</feature>
<gene>
    <name evidence="4" type="ORF">ENG67_04470</name>
</gene>
<dbReference type="CDD" id="cd01310">
    <property type="entry name" value="TatD_DNAse"/>
    <property type="match status" value="1"/>
</dbReference>
<evidence type="ECO:0000313" key="4">
    <source>
        <dbReference type="EMBL" id="HDM90445.1"/>
    </source>
</evidence>
<dbReference type="InterPro" id="IPR015991">
    <property type="entry name" value="TatD/YcfH-like"/>
</dbReference>
<evidence type="ECO:0000256" key="2">
    <source>
        <dbReference type="ARBA" id="ARBA00022801"/>
    </source>
</evidence>
<dbReference type="GO" id="GO:0046872">
    <property type="term" value="F:metal ion binding"/>
    <property type="evidence" value="ECO:0007669"/>
    <property type="project" value="UniProtKB-KW"/>
</dbReference>
<dbReference type="EMBL" id="DRBW01000173">
    <property type="protein sequence ID" value="HDM90445.1"/>
    <property type="molecule type" value="Genomic_DNA"/>
</dbReference>
<evidence type="ECO:0000256" key="1">
    <source>
        <dbReference type="ARBA" id="ARBA00022723"/>
    </source>
</evidence>
<keyword evidence="2" id="KW-0378">Hydrolase</keyword>